<name>A0A371E3S4_MUCPR</name>
<keyword evidence="3" id="KW-1185">Reference proteome</keyword>
<organism evidence="2 3">
    <name type="scientific">Mucuna pruriens</name>
    <name type="common">Velvet bean</name>
    <name type="synonym">Dolichos pruriens</name>
    <dbReference type="NCBI Taxonomy" id="157652"/>
    <lineage>
        <taxon>Eukaryota</taxon>
        <taxon>Viridiplantae</taxon>
        <taxon>Streptophyta</taxon>
        <taxon>Embryophyta</taxon>
        <taxon>Tracheophyta</taxon>
        <taxon>Spermatophyta</taxon>
        <taxon>Magnoliopsida</taxon>
        <taxon>eudicotyledons</taxon>
        <taxon>Gunneridae</taxon>
        <taxon>Pentapetalae</taxon>
        <taxon>rosids</taxon>
        <taxon>fabids</taxon>
        <taxon>Fabales</taxon>
        <taxon>Fabaceae</taxon>
        <taxon>Papilionoideae</taxon>
        <taxon>50 kb inversion clade</taxon>
        <taxon>NPAAA clade</taxon>
        <taxon>indigoferoid/millettioid clade</taxon>
        <taxon>Phaseoleae</taxon>
        <taxon>Mucuna</taxon>
    </lineage>
</organism>
<feature type="region of interest" description="Disordered" evidence="1">
    <location>
        <begin position="1"/>
        <end position="20"/>
    </location>
</feature>
<comment type="caution">
    <text evidence="2">The sequence shown here is derived from an EMBL/GenBank/DDBJ whole genome shotgun (WGS) entry which is preliminary data.</text>
</comment>
<dbReference type="STRING" id="157652.A0A371E3S4"/>
<dbReference type="AlphaFoldDB" id="A0A371E3S4"/>
<dbReference type="EMBL" id="QJKJ01016656">
    <property type="protein sequence ID" value="RDX60688.1"/>
    <property type="molecule type" value="Genomic_DNA"/>
</dbReference>
<accession>A0A371E3S4</accession>
<dbReference type="Proteomes" id="UP000257109">
    <property type="component" value="Unassembled WGS sequence"/>
</dbReference>
<reference evidence="2" key="1">
    <citation type="submission" date="2018-05" db="EMBL/GenBank/DDBJ databases">
        <title>Draft genome of Mucuna pruriens seed.</title>
        <authorList>
            <person name="Nnadi N.E."/>
            <person name="Vos R."/>
            <person name="Hasami M.H."/>
            <person name="Devisetty U.K."/>
            <person name="Aguiy J.C."/>
        </authorList>
    </citation>
    <scope>NUCLEOTIDE SEQUENCE [LARGE SCALE GENOMIC DNA]</scope>
    <source>
        <strain evidence="2">JCA_2017</strain>
    </source>
</reference>
<protein>
    <submittedName>
        <fullName evidence="2">Uncharacterized protein</fullName>
    </submittedName>
</protein>
<proteinExistence type="predicted"/>
<feature type="non-terminal residue" evidence="2">
    <location>
        <position position="1"/>
    </location>
</feature>
<evidence type="ECO:0000256" key="1">
    <source>
        <dbReference type="SAM" id="MobiDB-lite"/>
    </source>
</evidence>
<gene>
    <name evidence="2" type="ORF">CR513_61149</name>
</gene>
<evidence type="ECO:0000313" key="3">
    <source>
        <dbReference type="Proteomes" id="UP000257109"/>
    </source>
</evidence>
<evidence type="ECO:0000313" key="2">
    <source>
        <dbReference type="EMBL" id="RDX60688.1"/>
    </source>
</evidence>
<sequence>MHQGAGIVSKGVSVKPTSSLPSTEAFVNSSYVGNLRGSSQQQAAIVVSRQTPVALPFPIMRGTPTVVSKEHKIRSDLQGGFTIYEQKFKIMDSLNMTSHVKKRP</sequence>